<evidence type="ECO:0000256" key="6">
    <source>
        <dbReference type="SAM" id="Phobius"/>
    </source>
</evidence>
<feature type="region of interest" description="Disordered" evidence="5">
    <location>
        <begin position="325"/>
        <end position="421"/>
    </location>
</feature>
<gene>
    <name evidence="7" type="ORF">BGZ97_010318</name>
</gene>
<dbReference type="InterPro" id="IPR004776">
    <property type="entry name" value="Mem_transp_PIN-like"/>
</dbReference>
<dbReference type="GO" id="GO:0016020">
    <property type="term" value="C:membrane"/>
    <property type="evidence" value="ECO:0007669"/>
    <property type="project" value="UniProtKB-SubCell"/>
</dbReference>
<accession>A0A9P6R8J0</accession>
<dbReference type="PANTHER" id="PTHR31794:SF2">
    <property type="entry name" value="AUXIN EFFLUX TRANSPORTER FAMILY PROTEIN (EUROFUNG)"/>
    <property type="match status" value="1"/>
</dbReference>
<dbReference type="PANTHER" id="PTHR31794">
    <property type="entry name" value="AUXIN EFFLUX TRANSPORTER FAMILY PROTEIN (EUROFUNG)"/>
    <property type="match status" value="1"/>
</dbReference>
<evidence type="ECO:0000313" key="7">
    <source>
        <dbReference type="EMBL" id="KAG0313293.1"/>
    </source>
</evidence>
<feature type="compositionally biased region" description="Low complexity" evidence="5">
    <location>
        <begin position="325"/>
        <end position="334"/>
    </location>
</feature>
<organism evidence="7 8">
    <name type="scientific">Linnemannia gamsii</name>
    <dbReference type="NCBI Taxonomy" id="64522"/>
    <lineage>
        <taxon>Eukaryota</taxon>
        <taxon>Fungi</taxon>
        <taxon>Fungi incertae sedis</taxon>
        <taxon>Mucoromycota</taxon>
        <taxon>Mortierellomycotina</taxon>
        <taxon>Mortierellomycetes</taxon>
        <taxon>Mortierellales</taxon>
        <taxon>Mortierellaceae</taxon>
        <taxon>Linnemannia</taxon>
    </lineage>
</organism>
<dbReference type="Proteomes" id="UP000823405">
    <property type="component" value="Unassembled WGS sequence"/>
</dbReference>
<evidence type="ECO:0000256" key="2">
    <source>
        <dbReference type="ARBA" id="ARBA00022692"/>
    </source>
</evidence>
<comment type="caution">
    <text evidence="7">The sequence shown here is derived from an EMBL/GenBank/DDBJ whole genome shotgun (WGS) entry which is preliminary data.</text>
</comment>
<dbReference type="AlphaFoldDB" id="A0A9P6R8J0"/>
<feature type="compositionally biased region" description="Low complexity" evidence="5">
    <location>
        <begin position="357"/>
        <end position="381"/>
    </location>
</feature>
<evidence type="ECO:0000313" key="8">
    <source>
        <dbReference type="Proteomes" id="UP000823405"/>
    </source>
</evidence>
<evidence type="ECO:0000256" key="3">
    <source>
        <dbReference type="ARBA" id="ARBA00022989"/>
    </source>
</evidence>
<name>A0A9P6R8J0_9FUNG</name>
<comment type="subcellular location">
    <subcellularLocation>
        <location evidence="1">Membrane</location>
        <topology evidence="1">Multi-pass membrane protein</topology>
    </subcellularLocation>
</comment>
<proteinExistence type="predicted"/>
<dbReference type="GO" id="GO:0005783">
    <property type="term" value="C:endoplasmic reticulum"/>
    <property type="evidence" value="ECO:0007669"/>
    <property type="project" value="TreeGrafter"/>
</dbReference>
<keyword evidence="4 6" id="KW-0472">Membrane</keyword>
<keyword evidence="3 6" id="KW-1133">Transmembrane helix</keyword>
<feature type="compositionally biased region" description="Polar residues" evidence="5">
    <location>
        <begin position="382"/>
        <end position="400"/>
    </location>
</feature>
<evidence type="ECO:0008006" key="9">
    <source>
        <dbReference type="Google" id="ProtNLM"/>
    </source>
</evidence>
<feature type="transmembrane region" description="Helical" evidence="6">
    <location>
        <begin position="498"/>
        <end position="519"/>
    </location>
</feature>
<protein>
    <recommendedName>
        <fullName evidence="9">Auxin efflux carrier</fullName>
    </recommendedName>
</protein>
<keyword evidence="2 6" id="KW-0812">Transmembrane</keyword>
<feature type="transmembrane region" description="Helical" evidence="6">
    <location>
        <begin position="464"/>
        <end position="486"/>
    </location>
</feature>
<keyword evidence="8" id="KW-1185">Reference proteome</keyword>
<evidence type="ECO:0000256" key="1">
    <source>
        <dbReference type="ARBA" id="ARBA00004141"/>
    </source>
</evidence>
<feature type="transmembrane region" description="Helical" evidence="6">
    <location>
        <begin position="249"/>
        <end position="269"/>
    </location>
</feature>
<dbReference type="EMBL" id="JAAAIN010000527">
    <property type="protein sequence ID" value="KAG0313293.1"/>
    <property type="molecule type" value="Genomic_DNA"/>
</dbReference>
<evidence type="ECO:0000256" key="5">
    <source>
        <dbReference type="SAM" id="MobiDB-lite"/>
    </source>
</evidence>
<dbReference type="Pfam" id="PF03547">
    <property type="entry name" value="Mem_trans"/>
    <property type="match status" value="2"/>
</dbReference>
<evidence type="ECO:0000256" key="4">
    <source>
        <dbReference type="ARBA" id="ARBA00023136"/>
    </source>
</evidence>
<sequence>MGIDWFALAEAAAEKCISISWGILNPLTLLYSDQQVGLSKINLYFLTPCLIFTKIASALNWDRFVAFWPIPLFYLIFSIVNFTIAQIGSRLLRFSSEETRFATASTMFFNNNSLPIALVQSLAFSGAAKLLLRDENDTAEAVLARGVSYILFTSVFDNLVRWSFGMNLLSHHKGDATGGKDGGATLVNDNTGPLAITSTNAEQGDIIMDVDSHPAPPTATLTTTTPKRTRTAWLIATLKKAHGLLQPPLVTAIVALIVGLIRPLHHILMDPDSKVFIFLIKPLDTCGRAAVPMILLCLGAQVLSFDSNTPADPSMAKCTSSMTATVSSSTTNSSRAPTPYGTALSSEPQHSNDIGIRRGSSSSSSSSSGRSNTSGSSNESSPLLNHNTSMTSAQKSSSDQPLHPHPLDLESQNKNPITHNKKHYNHNPIPFILFCRMLLSPLITLPAILLVPNSLSPDLLGDPIFRLTMVMLSASPTAVNMMQICQINGFFEKKMARLLFWSYCVVGVPGILVWVMVALQASTWGS</sequence>
<reference evidence="7" key="1">
    <citation type="journal article" date="2020" name="Fungal Divers.">
        <title>Resolving the Mortierellaceae phylogeny through synthesis of multi-gene phylogenetics and phylogenomics.</title>
        <authorList>
            <person name="Vandepol N."/>
            <person name="Liber J."/>
            <person name="Desiro A."/>
            <person name="Na H."/>
            <person name="Kennedy M."/>
            <person name="Barry K."/>
            <person name="Grigoriev I.V."/>
            <person name="Miller A.N."/>
            <person name="O'Donnell K."/>
            <person name="Stajich J.E."/>
            <person name="Bonito G."/>
        </authorList>
    </citation>
    <scope>NUCLEOTIDE SEQUENCE</scope>
    <source>
        <strain evidence="7">NVP60</strain>
    </source>
</reference>
<dbReference type="GO" id="GO:0055085">
    <property type="term" value="P:transmembrane transport"/>
    <property type="evidence" value="ECO:0007669"/>
    <property type="project" value="InterPro"/>
</dbReference>
<feature type="compositionally biased region" description="Polar residues" evidence="5">
    <location>
        <begin position="343"/>
        <end position="352"/>
    </location>
</feature>
<feature type="transmembrane region" description="Helical" evidence="6">
    <location>
        <begin position="431"/>
        <end position="452"/>
    </location>
</feature>
<dbReference type="OrthoDB" id="191139at2759"/>
<feature type="transmembrane region" description="Helical" evidence="6">
    <location>
        <begin position="65"/>
        <end position="84"/>
    </location>
</feature>